<dbReference type="InterPro" id="IPR036770">
    <property type="entry name" value="Ankyrin_rpt-contain_sf"/>
</dbReference>
<dbReference type="InterPro" id="IPR008967">
    <property type="entry name" value="p53-like_TF_DNA-bd_sf"/>
</dbReference>
<dbReference type="Gene3D" id="1.25.40.20">
    <property type="entry name" value="Ankyrin repeat-containing domain"/>
    <property type="match status" value="1"/>
</dbReference>
<dbReference type="InterPro" id="IPR013783">
    <property type="entry name" value="Ig-like_fold"/>
</dbReference>
<feature type="repeat" description="ANK" evidence="1">
    <location>
        <begin position="513"/>
        <end position="545"/>
    </location>
</feature>
<accession>A0A8I6SUP5</accession>
<evidence type="ECO:0000259" key="2">
    <source>
        <dbReference type="PROSITE" id="PS50254"/>
    </source>
</evidence>
<dbReference type="SUPFAM" id="SSF81296">
    <property type="entry name" value="E set domains"/>
    <property type="match status" value="1"/>
</dbReference>
<dbReference type="PROSITE" id="PS50088">
    <property type="entry name" value="ANK_REPEAT"/>
    <property type="match status" value="3"/>
</dbReference>
<dbReference type="InterPro" id="IPR011539">
    <property type="entry name" value="RHD_DNA_bind_dom"/>
</dbReference>
<dbReference type="Pfam" id="PF00554">
    <property type="entry name" value="RHD_DNA_bind"/>
    <property type="match status" value="1"/>
</dbReference>
<feature type="repeat" description="ANK" evidence="1">
    <location>
        <begin position="647"/>
        <end position="679"/>
    </location>
</feature>
<dbReference type="PROSITE" id="PS50297">
    <property type="entry name" value="ANK_REP_REGION"/>
    <property type="match status" value="3"/>
</dbReference>
<dbReference type="Proteomes" id="UP000494040">
    <property type="component" value="Unassembled WGS sequence"/>
</dbReference>
<reference evidence="3" key="1">
    <citation type="submission" date="2022-01" db="UniProtKB">
        <authorList>
            <consortium name="EnsemblMetazoa"/>
        </authorList>
    </citation>
    <scope>IDENTIFICATION</scope>
</reference>
<dbReference type="EnsemblMetazoa" id="XM_024228757.1">
    <property type="protein sequence ID" value="XP_024084525.1"/>
    <property type="gene ID" value="LOC106667016"/>
</dbReference>
<dbReference type="SMART" id="SM00429">
    <property type="entry name" value="IPT"/>
    <property type="match status" value="1"/>
</dbReference>
<evidence type="ECO:0000313" key="4">
    <source>
        <dbReference type="Proteomes" id="UP000494040"/>
    </source>
</evidence>
<dbReference type="Pfam" id="PF12796">
    <property type="entry name" value="Ank_2"/>
    <property type="match status" value="2"/>
</dbReference>
<proteinExistence type="predicted"/>
<dbReference type="InterPro" id="IPR014756">
    <property type="entry name" value="Ig_E-set"/>
</dbReference>
<dbReference type="InterPro" id="IPR037059">
    <property type="entry name" value="RHD_DNA_bind_dom_sf"/>
</dbReference>
<dbReference type="OrthoDB" id="6623358at2759"/>
<dbReference type="Gene3D" id="2.60.40.10">
    <property type="entry name" value="Immunoglobulins"/>
    <property type="match status" value="1"/>
</dbReference>
<dbReference type="GO" id="GO:0048468">
    <property type="term" value="P:cell development"/>
    <property type="evidence" value="ECO:0007669"/>
    <property type="project" value="UniProtKB-ARBA"/>
</dbReference>
<evidence type="ECO:0000313" key="3">
    <source>
        <dbReference type="EnsemblMetazoa" id="XP_024084525.1"/>
    </source>
</evidence>
<feature type="repeat" description="ANK" evidence="1">
    <location>
        <begin position="614"/>
        <end position="646"/>
    </location>
</feature>
<dbReference type="InterPro" id="IPR000451">
    <property type="entry name" value="NFkB/Dor"/>
</dbReference>
<dbReference type="InterPro" id="IPR002909">
    <property type="entry name" value="IPT_dom"/>
</dbReference>
<dbReference type="GeneID" id="106667016"/>
<dbReference type="Gene3D" id="2.60.40.340">
    <property type="entry name" value="Rel homology domain (RHD), DNA-binding domain"/>
    <property type="match status" value="1"/>
</dbReference>
<name>A0A8I6SUP5_CIMLE</name>
<dbReference type="PANTHER" id="PTHR24169:SF28">
    <property type="entry name" value="NUCLEAR FACTOR NF-KAPPA-B P110 SUBUNIT"/>
    <property type="match status" value="1"/>
</dbReference>
<dbReference type="KEGG" id="clec:106667016"/>
<keyword evidence="4" id="KW-1185">Reference proteome</keyword>
<dbReference type="InterPro" id="IPR002110">
    <property type="entry name" value="Ankyrin_rpt"/>
</dbReference>
<dbReference type="Pfam" id="PF16179">
    <property type="entry name" value="RHD_dimer"/>
    <property type="match status" value="1"/>
</dbReference>
<dbReference type="GO" id="GO:0048731">
    <property type="term" value="P:system development"/>
    <property type="evidence" value="ECO:0007669"/>
    <property type="project" value="UniProtKB-ARBA"/>
</dbReference>
<dbReference type="PRINTS" id="PR00057">
    <property type="entry name" value="NFKBTNSCPFCT"/>
</dbReference>
<keyword evidence="1" id="KW-0040">ANK repeat</keyword>
<dbReference type="RefSeq" id="XP_024084525.1">
    <property type="nucleotide sequence ID" value="XM_024228757.1"/>
</dbReference>
<dbReference type="SUPFAM" id="SSF48403">
    <property type="entry name" value="Ankyrin repeat"/>
    <property type="match status" value="1"/>
</dbReference>
<dbReference type="PANTHER" id="PTHR24169">
    <property type="entry name" value="NUCLEAR FACTOR NF-KAPPA-B PROTEIN"/>
    <property type="match status" value="1"/>
</dbReference>
<sequence length="805" mass="91765">MTLQYNELDNLTYLLDVQGFPQEIPNIYEFQERVITHLDVAPSSSSSQSGFSDECMSPEIMPMQHQPRLQIVDQPQKLFRFRYIKESTKPHGPLRGAASENSSRQLKTGPKVRLHNFNGEAIIRCWLTNVNTKCASPHQLVGQTENGKITYEPHDIVVNSANNYTASFDKLNIIHVVSKNKSYCKYYEQKKMHICSGFKAPAQLNFNYETTVKEIKSLEKNMTSLYFQVFVKEMGQYRQIAETISDPIKNKKNPKTNNLRICRACSVKGSCEGGQEVFLFVEKVVKAIKIRFFEEDEETNEEIWSAYAQFDPLDIHHQVAIAIRTPRYKNTDITEEVKVYFQLERESDGAVSPRVTYYYTPSENRLYSADSVSKKRKICSLEAATNLIPMSVEEQMFDFNDRRLFSPPQQTNQSCISLDLKDLDQYIFSHFNEKELPEINEFFLNTSEIAADSFVSNSQVSSNSNKSSSEEEVHHKLKKLLHQSIEENNKLLFMQILSKCIAERVSLESKNSLNKTPLQMAVIMRNIKLVQMLLKAGCNCEAYDADYNTALHLAIIHFPESVTTLLKHVSPGFQEKCNREGDNLLLLGARLNNIQSVQLLVTNKWDPNFQNLRTGDAALHIAAKHGHENIVDLLLKNEAEPNYQNSAGYTPFHYAASAGFVNILRRLFATGIQISEHNTENNNDGDDTHNKILKGPNIFDLAANKDIEQYLQTYTVGNERSLNKNQDLNCLEDEQNVLSFIDSHPEVACELAEKMGLEHLVPVIQCTEKESVTKPTHILIKGCEDETTDPVALIMETFSEFQINS</sequence>
<dbReference type="SUPFAM" id="SSF49417">
    <property type="entry name" value="p53-like transcription factors"/>
    <property type="match status" value="1"/>
</dbReference>
<evidence type="ECO:0000256" key="1">
    <source>
        <dbReference type="PROSITE-ProRule" id="PRU00023"/>
    </source>
</evidence>
<dbReference type="GO" id="GO:0005737">
    <property type="term" value="C:cytoplasm"/>
    <property type="evidence" value="ECO:0007669"/>
    <property type="project" value="InterPro"/>
</dbReference>
<dbReference type="PROSITE" id="PS50254">
    <property type="entry name" value="REL_2"/>
    <property type="match status" value="1"/>
</dbReference>
<organism evidence="3 4">
    <name type="scientific">Cimex lectularius</name>
    <name type="common">Bed bug</name>
    <name type="synonym">Acanthia lectularia</name>
    <dbReference type="NCBI Taxonomy" id="79782"/>
    <lineage>
        <taxon>Eukaryota</taxon>
        <taxon>Metazoa</taxon>
        <taxon>Ecdysozoa</taxon>
        <taxon>Arthropoda</taxon>
        <taxon>Hexapoda</taxon>
        <taxon>Insecta</taxon>
        <taxon>Pterygota</taxon>
        <taxon>Neoptera</taxon>
        <taxon>Paraneoptera</taxon>
        <taxon>Hemiptera</taxon>
        <taxon>Heteroptera</taxon>
        <taxon>Panheteroptera</taxon>
        <taxon>Cimicomorpha</taxon>
        <taxon>Cimicidae</taxon>
        <taxon>Cimex</taxon>
    </lineage>
</organism>
<dbReference type="AlphaFoldDB" id="A0A8I6SUP5"/>
<dbReference type="InterPro" id="IPR032397">
    <property type="entry name" value="RHD_dimer"/>
</dbReference>
<protein>
    <recommendedName>
        <fullName evidence="2">RHD domain-containing protein</fullName>
    </recommendedName>
</protein>
<feature type="domain" description="RHD" evidence="2">
    <location>
        <begin position="64"/>
        <end position="255"/>
    </location>
</feature>
<dbReference type="GO" id="GO:0000978">
    <property type="term" value="F:RNA polymerase II cis-regulatory region sequence-specific DNA binding"/>
    <property type="evidence" value="ECO:0007669"/>
    <property type="project" value="TreeGrafter"/>
</dbReference>
<dbReference type="GO" id="GO:0000981">
    <property type="term" value="F:DNA-binding transcription factor activity, RNA polymerase II-specific"/>
    <property type="evidence" value="ECO:0007669"/>
    <property type="project" value="TreeGrafter"/>
</dbReference>
<dbReference type="OMA" id="IVNANAC"/>
<dbReference type="SMART" id="SM00248">
    <property type="entry name" value="ANK"/>
    <property type="match status" value="5"/>
</dbReference>